<dbReference type="Proteomes" id="UP000033423">
    <property type="component" value="Unassembled WGS sequence"/>
</dbReference>
<dbReference type="EMBL" id="LACI01002261">
    <property type="protein sequence ID" value="KJU82565.1"/>
    <property type="molecule type" value="Genomic_DNA"/>
</dbReference>
<sequence>MLLKHCKCLTRYRHRADPQVCGIVCGYRVRHGTIAGAGTAGGYCNPGVIAFCRPCAAGCCRYAYAVTACGG</sequence>
<reference evidence="1 2" key="1">
    <citation type="submission" date="2015-02" db="EMBL/GenBank/DDBJ databases">
        <title>Single-cell genomics of uncultivated deep-branching MTB reveals a conserved set of magnetosome genes.</title>
        <authorList>
            <person name="Kolinko S."/>
            <person name="Richter M."/>
            <person name="Glockner F.O."/>
            <person name="Brachmann A."/>
            <person name="Schuler D."/>
        </authorList>
    </citation>
    <scope>NUCLEOTIDE SEQUENCE [LARGE SCALE GENOMIC DNA]</scope>
    <source>
        <strain evidence="1">TM-1</strain>
    </source>
</reference>
<comment type="caution">
    <text evidence="1">The sequence shown here is derived from an EMBL/GenBank/DDBJ whole genome shotgun (WGS) entry which is preliminary data.</text>
</comment>
<accession>A0A0F3GKW5</accession>
<organism evidence="1 2">
    <name type="scientific">Candidatus Magnetobacterium bavaricum</name>
    <dbReference type="NCBI Taxonomy" id="29290"/>
    <lineage>
        <taxon>Bacteria</taxon>
        <taxon>Pseudomonadati</taxon>
        <taxon>Nitrospirota</taxon>
        <taxon>Thermodesulfovibrionia</taxon>
        <taxon>Thermodesulfovibrionales</taxon>
        <taxon>Candidatus Magnetobacteriaceae</taxon>
        <taxon>Candidatus Magnetobacterium</taxon>
    </lineage>
</organism>
<evidence type="ECO:0000313" key="1">
    <source>
        <dbReference type="EMBL" id="KJU82565.1"/>
    </source>
</evidence>
<keyword evidence="2" id="KW-1185">Reference proteome</keyword>
<evidence type="ECO:0000313" key="2">
    <source>
        <dbReference type="Proteomes" id="UP000033423"/>
    </source>
</evidence>
<protein>
    <submittedName>
        <fullName evidence="1">Uncharacterized protein</fullName>
    </submittedName>
</protein>
<dbReference type="AlphaFoldDB" id="A0A0F3GKW5"/>
<gene>
    <name evidence="1" type="ORF">MBAV_005240</name>
</gene>
<proteinExistence type="predicted"/>
<name>A0A0F3GKW5_9BACT</name>